<accession>Q2SEE0</accession>
<dbReference type="HOGENOM" id="CLU_013748_3_3_6"/>
<dbReference type="KEGG" id="hch:HCH_04277"/>
<evidence type="ECO:0000259" key="7">
    <source>
        <dbReference type="Pfam" id="PF02776"/>
    </source>
</evidence>
<sequence length="591" mass="63408">MKHGGDLVAETLLEHGVGALFTLCGGHISPILSGCRKAGMQVIDARHEASAVFAADAYARLTGIPGVAAVTAGPGVTNAVTALKNAQMAQSPLILLGGASATVLRGRGSLQDIDQTGLLETTVKQCFAVEKVRDIAPTLREAFRVACAGAPGPTFVELPIDVLYPEEVVREWYGVKGGEQGKGSLGGKAVQWYLDFHAEQMFKGAQDSPQRNTLRALRHTAADMSMDLIDAAKNKSLAAVAAPSLRKAKRPAMVIGGQALRHPDQADKLASAIETLGAPVYLSGMARGLLGPDHPLQVKHHRKQALREADWVLLAGAPCDFRLDYGSHISRKTTLVSVNAQREDLFKNRLPTIPVWGDPAAFLMQLAESWGETKQWDAEWLQSLRERDRQREKDIRTQALTEGGRINPLDLLLQIDTALDEKSAIIADGGDFVATAAYTLRPRSPLSWLDPGVFGTLGVGGGFVLGAAAATQGVELWLIYGDGSCAYSLAEFDTFVRHNIGVIAVVGNDACWSQIARDQVTILQDDVGVMLRRTEYHKVAEGYGGVGFLLDKPSDIAPVLQEAKALARQGRPVLINAILDHSDFRKGSISV</sequence>
<dbReference type="CDD" id="cd07035">
    <property type="entry name" value="TPP_PYR_POX_like"/>
    <property type="match status" value="1"/>
</dbReference>
<dbReference type="InterPro" id="IPR012001">
    <property type="entry name" value="Thiamin_PyroP_enz_TPP-bd_dom"/>
</dbReference>
<feature type="domain" description="Thiamine pyrophosphate enzyme N-terminal TPP-binding" evidence="7">
    <location>
        <begin position="3"/>
        <end position="117"/>
    </location>
</feature>
<dbReference type="GO" id="GO:0000287">
    <property type="term" value="F:magnesium ion binding"/>
    <property type="evidence" value="ECO:0007669"/>
    <property type="project" value="InterPro"/>
</dbReference>
<name>Q2SEE0_HAHCH</name>
<dbReference type="InterPro" id="IPR029061">
    <property type="entry name" value="THDP-binding"/>
</dbReference>
<evidence type="ECO:0000256" key="1">
    <source>
        <dbReference type="ARBA" id="ARBA00001964"/>
    </source>
</evidence>
<dbReference type="FunFam" id="3.40.50.970:FF:000007">
    <property type="entry name" value="Acetolactate synthase"/>
    <property type="match status" value="1"/>
</dbReference>
<reference evidence="8 9" key="1">
    <citation type="journal article" date="2005" name="Nucleic Acids Res.">
        <title>Genomic blueprint of Hahella chejuensis, a marine microbe producing an algicidal agent.</title>
        <authorList>
            <person name="Jeong H."/>
            <person name="Yim J.H."/>
            <person name="Lee C."/>
            <person name="Choi S.-H."/>
            <person name="Park Y.K."/>
            <person name="Yoon S.H."/>
            <person name="Hur C.-G."/>
            <person name="Kang H.-Y."/>
            <person name="Kim D."/>
            <person name="Lee H.H."/>
            <person name="Park K.H."/>
            <person name="Park S.-H."/>
            <person name="Park H.-S."/>
            <person name="Lee H.K."/>
            <person name="Oh T.K."/>
            <person name="Kim J.F."/>
        </authorList>
    </citation>
    <scope>NUCLEOTIDE SEQUENCE [LARGE SCALE GENOMIC DNA]</scope>
    <source>
        <strain evidence="8 9">KCTC 2396</strain>
    </source>
</reference>
<dbReference type="PANTHER" id="PTHR18968:SF166">
    <property type="entry name" value="2-HYDROXYACYL-COA LYASE 2"/>
    <property type="match status" value="1"/>
</dbReference>
<dbReference type="Gene3D" id="3.40.50.970">
    <property type="match status" value="2"/>
</dbReference>
<evidence type="ECO:0000313" key="9">
    <source>
        <dbReference type="Proteomes" id="UP000000238"/>
    </source>
</evidence>
<dbReference type="AlphaFoldDB" id="Q2SEE0"/>
<dbReference type="eggNOG" id="COG0028">
    <property type="taxonomic scope" value="Bacteria"/>
</dbReference>
<evidence type="ECO:0000256" key="4">
    <source>
        <dbReference type="RuleBase" id="RU362132"/>
    </source>
</evidence>
<dbReference type="Proteomes" id="UP000000238">
    <property type="component" value="Chromosome"/>
</dbReference>
<comment type="cofactor">
    <cofactor evidence="1">
        <name>thiamine diphosphate</name>
        <dbReference type="ChEBI" id="CHEBI:58937"/>
    </cofactor>
</comment>
<dbReference type="InterPro" id="IPR012000">
    <property type="entry name" value="Thiamin_PyroP_enz_cen_dom"/>
</dbReference>
<dbReference type="EMBL" id="CP000155">
    <property type="protein sequence ID" value="ABC30984.1"/>
    <property type="molecule type" value="Genomic_DNA"/>
</dbReference>
<dbReference type="SUPFAM" id="SSF52467">
    <property type="entry name" value="DHS-like NAD/FAD-binding domain"/>
    <property type="match status" value="1"/>
</dbReference>
<dbReference type="GO" id="GO:0009097">
    <property type="term" value="P:isoleucine biosynthetic process"/>
    <property type="evidence" value="ECO:0007669"/>
    <property type="project" value="TreeGrafter"/>
</dbReference>
<feature type="domain" description="Thiamine pyrophosphate enzyme TPP-binding" evidence="6">
    <location>
        <begin position="428"/>
        <end position="576"/>
    </location>
</feature>
<dbReference type="OrthoDB" id="9791859at2"/>
<evidence type="ECO:0000259" key="5">
    <source>
        <dbReference type="Pfam" id="PF00205"/>
    </source>
</evidence>
<keyword evidence="9" id="KW-1185">Reference proteome</keyword>
<evidence type="ECO:0000313" key="8">
    <source>
        <dbReference type="EMBL" id="ABC30984.1"/>
    </source>
</evidence>
<dbReference type="Pfam" id="PF00205">
    <property type="entry name" value="TPP_enzyme_M"/>
    <property type="match status" value="1"/>
</dbReference>
<dbReference type="GO" id="GO:0050660">
    <property type="term" value="F:flavin adenine dinucleotide binding"/>
    <property type="evidence" value="ECO:0007669"/>
    <property type="project" value="TreeGrafter"/>
</dbReference>
<feature type="domain" description="Thiamine pyrophosphate enzyme central" evidence="5">
    <location>
        <begin position="241"/>
        <end position="366"/>
    </location>
</feature>
<dbReference type="InterPro" id="IPR029035">
    <property type="entry name" value="DHS-like_NAD/FAD-binding_dom"/>
</dbReference>
<dbReference type="SUPFAM" id="SSF52518">
    <property type="entry name" value="Thiamin diphosphate-binding fold (THDP-binding)"/>
    <property type="match status" value="2"/>
</dbReference>
<dbReference type="GO" id="GO:0005948">
    <property type="term" value="C:acetolactate synthase complex"/>
    <property type="evidence" value="ECO:0007669"/>
    <property type="project" value="TreeGrafter"/>
</dbReference>
<dbReference type="InterPro" id="IPR011766">
    <property type="entry name" value="TPP_enzyme_TPP-bd"/>
</dbReference>
<dbReference type="GO" id="GO:0009099">
    <property type="term" value="P:L-valine biosynthetic process"/>
    <property type="evidence" value="ECO:0007669"/>
    <property type="project" value="TreeGrafter"/>
</dbReference>
<evidence type="ECO:0000259" key="6">
    <source>
        <dbReference type="Pfam" id="PF02775"/>
    </source>
</evidence>
<keyword evidence="3 4" id="KW-0786">Thiamine pyrophosphate</keyword>
<evidence type="ECO:0000256" key="2">
    <source>
        <dbReference type="ARBA" id="ARBA00007812"/>
    </source>
</evidence>
<dbReference type="Pfam" id="PF02776">
    <property type="entry name" value="TPP_enzyme_N"/>
    <property type="match status" value="1"/>
</dbReference>
<comment type="similarity">
    <text evidence="2 4">Belongs to the TPP enzyme family.</text>
</comment>
<evidence type="ECO:0000256" key="3">
    <source>
        <dbReference type="ARBA" id="ARBA00023052"/>
    </source>
</evidence>
<dbReference type="CDD" id="cd02004">
    <property type="entry name" value="TPP_BZL_OCoD_HPCL"/>
    <property type="match status" value="1"/>
</dbReference>
<dbReference type="PANTHER" id="PTHR18968">
    <property type="entry name" value="THIAMINE PYROPHOSPHATE ENZYMES"/>
    <property type="match status" value="1"/>
</dbReference>
<dbReference type="Pfam" id="PF02775">
    <property type="entry name" value="TPP_enzyme_C"/>
    <property type="match status" value="1"/>
</dbReference>
<organism evidence="8 9">
    <name type="scientific">Hahella chejuensis (strain KCTC 2396)</name>
    <dbReference type="NCBI Taxonomy" id="349521"/>
    <lineage>
        <taxon>Bacteria</taxon>
        <taxon>Pseudomonadati</taxon>
        <taxon>Pseudomonadota</taxon>
        <taxon>Gammaproteobacteria</taxon>
        <taxon>Oceanospirillales</taxon>
        <taxon>Hahellaceae</taxon>
        <taxon>Hahella</taxon>
    </lineage>
</organism>
<dbReference type="GO" id="GO:0003984">
    <property type="term" value="F:acetolactate synthase activity"/>
    <property type="evidence" value="ECO:0007669"/>
    <property type="project" value="TreeGrafter"/>
</dbReference>
<dbReference type="InterPro" id="IPR045229">
    <property type="entry name" value="TPP_enz"/>
</dbReference>
<gene>
    <name evidence="8" type="ordered locus">HCH_04277</name>
</gene>
<dbReference type="Gene3D" id="3.40.50.1220">
    <property type="entry name" value="TPP-binding domain"/>
    <property type="match status" value="1"/>
</dbReference>
<protein>
    <submittedName>
        <fullName evidence="8">Thiamine pyrophosphate-requiring enzyme</fullName>
    </submittedName>
</protein>
<proteinExistence type="inferred from homology"/>
<dbReference type="STRING" id="349521.HCH_04277"/>
<dbReference type="GO" id="GO:0030976">
    <property type="term" value="F:thiamine pyrophosphate binding"/>
    <property type="evidence" value="ECO:0007669"/>
    <property type="project" value="InterPro"/>
</dbReference>
<dbReference type="PROSITE" id="PS51257">
    <property type="entry name" value="PROKAR_LIPOPROTEIN"/>
    <property type="match status" value="1"/>
</dbReference>